<organism evidence="2">
    <name type="scientific">Tanacetum cinerariifolium</name>
    <name type="common">Dalmatian daisy</name>
    <name type="synonym">Chrysanthemum cinerariifolium</name>
    <dbReference type="NCBI Taxonomy" id="118510"/>
    <lineage>
        <taxon>Eukaryota</taxon>
        <taxon>Viridiplantae</taxon>
        <taxon>Streptophyta</taxon>
        <taxon>Embryophyta</taxon>
        <taxon>Tracheophyta</taxon>
        <taxon>Spermatophyta</taxon>
        <taxon>Magnoliopsida</taxon>
        <taxon>eudicotyledons</taxon>
        <taxon>Gunneridae</taxon>
        <taxon>Pentapetalae</taxon>
        <taxon>asterids</taxon>
        <taxon>campanulids</taxon>
        <taxon>Asterales</taxon>
        <taxon>Asteraceae</taxon>
        <taxon>Asteroideae</taxon>
        <taxon>Anthemideae</taxon>
        <taxon>Anthemidinae</taxon>
        <taxon>Tanacetum</taxon>
    </lineage>
</organism>
<evidence type="ECO:0000313" key="2">
    <source>
        <dbReference type="EMBL" id="GEY22898.1"/>
    </source>
</evidence>
<comment type="caution">
    <text evidence="2">The sequence shown here is derived from an EMBL/GenBank/DDBJ whole genome shotgun (WGS) entry which is preliminary data.</text>
</comment>
<protein>
    <submittedName>
        <fullName evidence="2">Uncharacterized protein</fullName>
    </submittedName>
</protein>
<accession>A0A699HIF1</accession>
<dbReference type="EMBL" id="BKCJ010161609">
    <property type="protein sequence ID" value="GEY22898.1"/>
    <property type="molecule type" value="Genomic_DNA"/>
</dbReference>
<reference evidence="2" key="1">
    <citation type="journal article" date="2019" name="Sci. Rep.">
        <title>Draft genome of Tanacetum cinerariifolium, the natural source of mosquito coil.</title>
        <authorList>
            <person name="Yamashiro T."/>
            <person name="Shiraishi A."/>
            <person name="Satake H."/>
            <person name="Nakayama K."/>
        </authorList>
    </citation>
    <scope>NUCLEOTIDE SEQUENCE</scope>
</reference>
<dbReference type="AlphaFoldDB" id="A0A699HIF1"/>
<evidence type="ECO:0000256" key="1">
    <source>
        <dbReference type="SAM" id="MobiDB-lite"/>
    </source>
</evidence>
<gene>
    <name evidence="2" type="ORF">Tci_394872</name>
</gene>
<name>A0A699HIF1_TANCI</name>
<feature type="region of interest" description="Disordered" evidence="1">
    <location>
        <begin position="59"/>
        <end position="88"/>
    </location>
</feature>
<feature type="compositionally biased region" description="Basic and acidic residues" evidence="1">
    <location>
        <begin position="61"/>
        <end position="87"/>
    </location>
</feature>
<sequence length="226" mass="26034">MGDDLDISALTIEQYLDLIQDKNRPSIVKPKIGDDVEFEINSNFMRELKRKLFAGTDDEDAHEHVQRVKKSRQELGKESVKEPDPHDLPVFQTYAPPTLFLGHLKVQMGSPYRTQDTVCAIGILEEIHENKAQGDKRDMKDGWDITIKDVERLRQFRTPTIHTLPHFEPVIQPYIPLVPVQNEKKVVKEEEHDYDDVKQPLTPYTFHTTPPNDGYVALATNPILDK</sequence>
<proteinExistence type="predicted"/>